<evidence type="ECO:0000313" key="2">
    <source>
        <dbReference type="Proteomes" id="UP001183127"/>
    </source>
</evidence>
<dbReference type="GeneID" id="32804819"/>
<evidence type="ECO:0000313" key="1">
    <source>
        <dbReference type="EMBL" id="WMW04755.1"/>
    </source>
</evidence>
<accession>A0ABY9QNP6</accession>
<proteinExistence type="predicted"/>
<protein>
    <recommendedName>
        <fullName evidence="3">Lipoprotein</fullName>
    </recommendedName>
</protein>
<reference evidence="1 2" key="1">
    <citation type="submission" date="2023-08" db="EMBL/GenBank/DDBJ databases">
        <title>Complete Genome Sequence of Pseudomonas entomophila TVIN A01.</title>
        <authorList>
            <person name="Shelke T."/>
            <person name="Mahar N.S."/>
            <person name="Gupta I."/>
            <person name="Gupta V."/>
        </authorList>
    </citation>
    <scope>NUCLEOTIDE SEQUENCE [LARGE SCALE GENOMIC DNA]</scope>
    <source>
        <strain evidence="1 2">TVIN-A01</strain>
    </source>
</reference>
<evidence type="ECO:0008006" key="3">
    <source>
        <dbReference type="Google" id="ProtNLM"/>
    </source>
</evidence>
<dbReference type="Proteomes" id="UP001183127">
    <property type="component" value="Chromosome"/>
</dbReference>
<name>A0ABY9QNP6_9PSED</name>
<dbReference type="RefSeq" id="WP_011532851.1">
    <property type="nucleotide sequence ID" value="NZ_CP132921.1"/>
</dbReference>
<organism evidence="1 2">
    <name type="scientific">Pseudomonas entomophila</name>
    <dbReference type="NCBI Taxonomy" id="312306"/>
    <lineage>
        <taxon>Bacteria</taxon>
        <taxon>Pseudomonadati</taxon>
        <taxon>Pseudomonadota</taxon>
        <taxon>Gammaproteobacteria</taxon>
        <taxon>Pseudomonadales</taxon>
        <taxon>Pseudomonadaceae</taxon>
        <taxon>Pseudomonas</taxon>
    </lineage>
</organism>
<sequence>MNSAAIKGFMWVGITLMAGDTDKVPNTFTLIGELPPNFSYTASTVYVPEPGKDCAVTDWRRSMPSFNRKRDVPYNPVAIVEIRKVIKGCQMILDRIKIDIIAKYGDKSYQQDGDSANIGTYVTLEDKYRRTLQSDTEDIFYGVCQWRFRTTSAERHIVKVLDCKKDNERGEKGRGKPFAAYTLDQLPGKTIRMNLRLADTERPYFKDTWVEFPNGWKRCLGKGMHDLSGYCRGNHTDFSEFIMPDGRHCTIYPGCKE</sequence>
<gene>
    <name evidence="1" type="ORF">RAH46_20845</name>
</gene>
<dbReference type="EMBL" id="CP132921">
    <property type="protein sequence ID" value="WMW04755.1"/>
    <property type="molecule type" value="Genomic_DNA"/>
</dbReference>
<keyword evidence="2" id="KW-1185">Reference proteome</keyword>